<dbReference type="InterPro" id="IPR007535">
    <property type="entry name" value="Catechol_dOase_N"/>
</dbReference>
<feature type="domain" description="Catechol dioxygenase N-terminal" evidence="8">
    <location>
        <begin position="78"/>
        <end position="148"/>
    </location>
</feature>
<comment type="similarity">
    <text evidence="2">Belongs to the intradiol ring-cleavage dioxygenase family.</text>
</comment>
<evidence type="ECO:0000256" key="6">
    <source>
        <dbReference type="ARBA" id="ARBA00023004"/>
    </source>
</evidence>
<keyword evidence="6" id="KW-0408">Iron</keyword>
<evidence type="ECO:0000256" key="5">
    <source>
        <dbReference type="ARBA" id="ARBA00023002"/>
    </source>
</evidence>
<dbReference type="Proteomes" id="UP001321421">
    <property type="component" value="Chromosome"/>
</dbReference>
<dbReference type="PANTHER" id="PTHR33711">
    <property type="entry name" value="DIOXYGENASE, PUTATIVE (AFU_ORTHOLOGUE AFUA_2G02910)-RELATED"/>
    <property type="match status" value="1"/>
</dbReference>
<evidence type="ECO:0000259" key="8">
    <source>
        <dbReference type="Pfam" id="PF04444"/>
    </source>
</evidence>
<keyword evidence="4" id="KW-0223">Dioxygenase</keyword>
<dbReference type="EMBL" id="AP027735">
    <property type="protein sequence ID" value="BDZ56497.1"/>
    <property type="molecule type" value="Genomic_DNA"/>
</dbReference>
<organism evidence="9 10">
    <name type="scientific">Barrientosiimonas endolithica</name>
    <dbReference type="NCBI Taxonomy" id="1535208"/>
    <lineage>
        <taxon>Bacteria</taxon>
        <taxon>Bacillati</taxon>
        <taxon>Actinomycetota</taxon>
        <taxon>Actinomycetes</taxon>
        <taxon>Micrococcales</taxon>
        <taxon>Dermacoccaceae</taxon>
        <taxon>Barrientosiimonas</taxon>
    </lineage>
</organism>
<evidence type="ECO:0000256" key="1">
    <source>
        <dbReference type="ARBA" id="ARBA00001965"/>
    </source>
</evidence>
<comment type="cofactor">
    <cofactor evidence="1">
        <name>Fe(3+)</name>
        <dbReference type="ChEBI" id="CHEBI:29034"/>
    </cofactor>
</comment>
<reference evidence="10" key="1">
    <citation type="journal article" date="2019" name="Int. J. Syst. Evol. Microbiol.">
        <title>The Global Catalogue of Microorganisms (GCM) 10K type strain sequencing project: providing services to taxonomists for standard genome sequencing and annotation.</title>
        <authorList>
            <consortium name="The Broad Institute Genomics Platform"/>
            <consortium name="The Broad Institute Genome Sequencing Center for Infectious Disease"/>
            <person name="Wu L."/>
            <person name="Ma J."/>
        </authorList>
    </citation>
    <scope>NUCLEOTIDE SEQUENCE [LARGE SCALE GENOMIC DNA]</scope>
    <source>
        <strain evidence="10">NBRC 110608</strain>
    </source>
</reference>
<name>A0ABM8H6S7_9MICO</name>
<protein>
    <submittedName>
        <fullName evidence="9">Hydroxyquinol 1,2-dioxygenase</fullName>
    </submittedName>
</protein>
<keyword evidence="3" id="KW-0479">Metal-binding</keyword>
<dbReference type="InterPro" id="IPR000627">
    <property type="entry name" value="Intradiol_dOase_C"/>
</dbReference>
<evidence type="ECO:0000259" key="7">
    <source>
        <dbReference type="Pfam" id="PF00775"/>
    </source>
</evidence>
<dbReference type="Pfam" id="PF04444">
    <property type="entry name" value="Dioxygenase_N"/>
    <property type="match status" value="1"/>
</dbReference>
<feature type="domain" description="Intradiol ring-cleavage dioxygenases" evidence="7">
    <location>
        <begin position="179"/>
        <end position="318"/>
    </location>
</feature>
<dbReference type="InterPro" id="IPR050770">
    <property type="entry name" value="Intradiol_RC_Dioxygenase"/>
</dbReference>
<proteinExistence type="inferred from homology"/>
<keyword evidence="10" id="KW-1185">Reference proteome</keyword>
<evidence type="ECO:0000313" key="9">
    <source>
        <dbReference type="EMBL" id="BDZ56497.1"/>
    </source>
</evidence>
<dbReference type="Pfam" id="PF00775">
    <property type="entry name" value="Dioxygenase_C"/>
    <property type="match status" value="1"/>
</dbReference>
<evidence type="ECO:0000256" key="2">
    <source>
        <dbReference type="ARBA" id="ARBA00007825"/>
    </source>
</evidence>
<keyword evidence="5" id="KW-0560">Oxidoreductase</keyword>
<sequence length="347" mass="37557">MRGRGPHRAARCAGGHIDRAIRSVAALRGERGTRAGRTFGVLARRRRTDPAVQEAPPVTDDSDLTARVQDSFDPERTDPRLRELLVPLVQHLHDYAREVRLTHAEWEQVVDFLTRTGQACDDLRQEFVLLSDVLGLSMLVEQLEADAAPGGTPQTVLGPFHLVESPPREQGDDISAGVPGERALVTGRVLSVTGEPVAGALVDAWQSDTDGNYDVQRESDEIGQGRGLFTTEGDGSFRFVTVVPSDYPIPTDGPVGELLAATGRHPNRPAHIHFQVVAPGFALLTTHLFVAGSVYLDSDAVFAATPDLVEEFVPDDDGEQAARNGLSTPFPHARIELVLTPEHARAS</sequence>
<evidence type="ECO:0000256" key="3">
    <source>
        <dbReference type="ARBA" id="ARBA00022723"/>
    </source>
</evidence>
<evidence type="ECO:0000256" key="4">
    <source>
        <dbReference type="ARBA" id="ARBA00022964"/>
    </source>
</evidence>
<dbReference type="PANTHER" id="PTHR33711:SF7">
    <property type="entry name" value="INTRADIOL RING-CLEAVAGE DIOXYGENASES DOMAIN-CONTAINING PROTEIN-RELATED"/>
    <property type="match status" value="1"/>
</dbReference>
<dbReference type="SUPFAM" id="SSF49482">
    <property type="entry name" value="Aromatic compound dioxygenase"/>
    <property type="match status" value="1"/>
</dbReference>
<gene>
    <name evidence="9" type="ORF">GCM10025872_01540</name>
</gene>
<dbReference type="InterPro" id="IPR015889">
    <property type="entry name" value="Intradiol_dOase_core"/>
</dbReference>
<dbReference type="Gene3D" id="2.60.130.10">
    <property type="entry name" value="Aromatic compound dioxygenase"/>
    <property type="match status" value="1"/>
</dbReference>
<accession>A0ABM8H6S7</accession>
<evidence type="ECO:0000313" key="10">
    <source>
        <dbReference type="Proteomes" id="UP001321421"/>
    </source>
</evidence>